<keyword evidence="8 9" id="KW-0472">Membrane</keyword>
<dbReference type="Gene3D" id="1.20.1070.10">
    <property type="entry name" value="Rhodopsin 7-helix transmembrane proteins"/>
    <property type="match status" value="1"/>
</dbReference>
<protein>
    <submittedName>
        <fullName evidence="11">G-protein coupled receptors family 1 profile domain-containing protein</fullName>
    </submittedName>
</protein>
<dbReference type="Pfam" id="PF10292">
    <property type="entry name" value="7TM_GPCR_Srab"/>
    <property type="match status" value="1"/>
</dbReference>
<comment type="similarity">
    <text evidence="2">Belongs to the sideroflexin family.</text>
</comment>
<accession>A0A914VCY8</accession>
<dbReference type="InterPro" id="IPR052854">
    <property type="entry name" value="Serpentine_rcpt_epsilon"/>
</dbReference>
<evidence type="ECO:0000256" key="7">
    <source>
        <dbReference type="ARBA" id="ARBA00023128"/>
    </source>
</evidence>
<dbReference type="InterPro" id="IPR004686">
    <property type="entry name" value="Mtc"/>
</dbReference>
<keyword evidence="5" id="KW-0029">Amino-acid transport</keyword>
<evidence type="ECO:0000256" key="6">
    <source>
        <dbReference type="ARBA" id="ARBA00022989"/>
    </source>
</evidence>
<evidence type="ECO:0000256" key="4">
    <source>
        <dbReference type="ARBA" id="ARBA00022692"/>
    </source>
</evidence>
<evidence type="ECO:0000256" key="1">
    <source>
        <dbReference type="ARBA" id="ARBA00004225"/>
    </source>
</evidence>
<evidence type="ECO:0000256" key="2">
    <source>
        <dbReference type="ARBA" id="ARBA00005974"/>
    </source>
</evidence>
<keyword evidence="7" id="KW-0496">Mitochondrion</keyword>
<keyword evidence="6 9" id="KW-1133">Transmembrane helix</keyword>
<evidence type="ECO:0000256" key="8">
    <source>
        <dbReference type="ARBA" id="ARBA00023136"/>
    </source>
</evidence>
<dbReference type="SUPFAM" id="SSF81321">
    <property type="entry name" value="Family A G protein-coupled receptor-like"/>
    <property type="match status" value="1"/>
</dbReference>
<feature type="transmembrane region" description="Helical" evidence="9">
    <location>
        <begin position="143"/>
        <end position="165"/>
    </location>
</feature>
<proteinExistence type="inferred from homology"/>
<keyword evidence="4 9" id="KW-0812">Transmembrane</keyword>
<name>A0A914VCY8_9BILA</name>
<keyword evidence="3" id="KW-0813">Transport</keyword>
<dbReference type="GO" id="GO:0031966">
    <property type="term" value="C:mitochondrial membrane"/>
    <property type="evidence" value="ECO:0007669"/>
    <property type="project" value="UniProtKB-SubCell"/>
</dbReference>
<dbReference type="Proteomes" id="UP000887566">
    <property type="component" value="Unplaced"/>
</dbReference>
<evidence type="ECO:0000256" key="5">
    <source>
        <dbReference type="ARBA" id="ARBA00022970"/>
    </source>
</evidence>
<comment type="subcellular location">
    <subcellularLocation>
        <location evidence="1">Mitochondrion membrane</location>
        <topology evidence="1">Multi-pass membrane protein</topology>
    </subcellularLocation>
</comment>
<dbReference type="AlphaFoldDB" id="A0A914VCY8"/>
<dbReference type="Pfam" id="PF03820">
    <property type="entry name" value="SFXNs"/>
    <property type="match status" value="1"/>
</dbReference>
<evidence type="ECO:0000256" key="9">
    <source>
        <dbReference type="SAM" id="Phobius"/>
    </source>
</evidence>
<evidence type="ECO:0000313" key="10">
    <source>
        <dbReference type="Proteomes" id="UP000887566"/>
    </source>
</evidence>
<feature type="transmembrane region" description="Helical" evidence="9">
    <location>
        <begin position="88"/>
        <end position="111"/>
    </location>
</feature>
<feature type="transmembrane region" description="Helical" evidence="9">
    <location>
        <begin position="36"/>
        <end position="61"/>
    </location>
</feature>
<evidence type="ECO:0000313" key="11">
    <source>
        <dbReference type="WBParaSite" id="PSAMB.scaffold1815size27663.g14986.t1"/>
    </source>
</evidence>
<feature type="transmembrane region" description="Helical" evidence="9">
    <location>
        <begin position="185"/>
        <end position="216"/>
    </location>
</feature>
<reference evidence="11" key="1">
    <citation type="submission" date="2022-11" db="UniProtKB">
        <authorList>
            <consortium name="WormBaseParasite"/>
        </authorList>
    </citation>
    <scope>IDENTIFICATION</scope>
</reference>
<dbReference type="GO" id="GO:0006865">
    <property type="term" value="P:amino acid transport"/>
    <property type="evidence" value="ECO:0007669"/>
    <property type="project" value="UniProtKB-KW"/>
</dbReference>
<dbReference type="GO" id="GO:0015075">
    <property type="term" value="F:monoatomic ion transmembrane transporter activity"/>
    <property type="evidence" value="ECO:0007669"/>
    <property type="project" value="InterPro"/>
</dbReference>
<organism evidence="10 11">
    <name type="scientific">Plectus sambesii</name>
    <dbReference type="NCBI Taxonomy" id="2011161"/>
    <lineage>
        <taxon>Eukaryota</taxon>
        <taxon>Metazoa</taxon>
        <taxon>Ecdysozoa</taxon>
        <taxon>Nematoda</taxon>
        <taxon>Chromadorea</taxon>
        <taxon>Plectida</taxon>
        <taxon>Plectina</taxon>
        <taxon>Plectoidea</taxon>
        <taxon>Plectidae</taxon>
        <taxon>Plectus</taxon>
    </lineage>
</organism>
<sequence>MVIGHATIFSVFVLIAERVCATLFARRYEKKATKKIVIVVIALEWLAVVGYTIFMVASSFFSTESKNGSEVSFIFTCKSGFTQPEVSISSHIAATLVFAAFLLILTGVILLNRYKYSVAYINKTKHTLSERFQLHENIRGTRLLLPGVAVQCVMSLGGVTVLVIVDKRFRFIHDQAERIVLMYPVYEWINLLIAVCTLLYPIVSIAFSSVLAKAAWDMLNCRKQQKRIIVQENMSAEKKNAYTKQGSFRPIPTPTNSGSAQKHFAKLTATATPTVVFWQWINQLFNAIGNSMKRSDDDPIPASLLFASYCWATGGALAAALDLNIIVNTREYSEIINSAKWEIDSFGQF</sequence>
<keyword evidence="10" id="KW-1185">Reference proteome</keyword>
<dbReference type="PANTHER" id="PTHR47518">
    <property type="entry name" value="SERPENTINE RECEPTOR CLASS EPSILON-13-RELATED"/>
    <property type="match status" value="1"/>
</dbReference>
<dbReference type="InterPro" id="IPR019408">
    <property type="entry name" value="7TM_GPCR_serpentine_rcpt_Srab"/>
</dbReference>
<evidence type="ECO:0000256" key="3">
    <source>
        <dbReference type="ARBA" id="ARBA00022448"/>
    </source>
</evidence>
<dbReference type="PANTHER" id="PTHR47518:SF10">
    <property type="entry name" value="G PROTEIN-COUPLED RECEPTOR-RELATED"/>
    <property type="match status" value="1"/>
</dbReference>
<dbReference type="WBParaSite" id="PSAMB.scaffold1815size27663.g14986.t1">
    <property type="protein sequence ID" value="PSAMB.scaffold1815size27663.g14986.t1"/>
    <property type="gene ID" value="PSAMB.scaffold1815size27663.g14986"/>
</dbReference>